<dbReference type="AlphaFoldDB" id="A0AA88A1V7"/>
<name>A0AA88A1V7_FICCA</name>
<dbReference type="GO" id="GO:0008081">
    <property type="term" value="F:phosphoric diester hydrolase activity"/>
    <property type="evidence" value="ECO:0007669"/>
    <property type="project" value="InterPro"/>
</dbReference>
<evidence type="ECO:0000256" key="2">
    <source>
        <dbReference type="SAM" id="SignalP"/>
    </source>
</evidence>
<sequence>MERKILLFSIATLFAATFLINSSSARKVKNLPFNRYSWLTTHNAFARLGKSVAPTNQQDSITDQLNGTHEDMRDRD</sequence>
<keyword evidence="4" id="KW-1185">Reference proteome</keyword>
<organism evidence="3 4">
    <name type="scientific">Ficus carica</name>
    <name type="common">Common fig</name>
    <dbReference type="NCBI Taxonomy" id="3494"/>
    <lineage>
        <taxon>Eukaryota</taxon>
        <taxon>Viridiplantae</taxon>
        <taxon>Streptophyta</taxon>
        <taxon>Embryophyta</taxon>
        <taxon>Tracheophyta</taxon>
        <taxon>Spermatophyta</taxon>
        <taxon>Magnoliopsida</taxon>
        <taxon>eudicotyledons</taxon>
        <taxon>Gunneridae</taxon>
        <taxon>Pentapetalae</taxon>
        <taxon>rosids</taxon>
        <taxon>fabids</taxon>
        <taxon>Rosales</taxon>
        <taxon>Moraceae</taxon>
        <taxon>Ficeae</taxon>
        <taxon>Ficus</taxon>
    </lineage>
</organism>
<reference evidence="3" key="1">
    <citation type="submission" date="2023-07" db="EMBL/GenBank/DDBJ databases">
        <title>draft genome sequence of fig (Ficus carica).</title>
        <authorList>
            <person name="Takahashi T."/>
            <person name="Nishimura K."/>
        </authorList>
    </citation>
    <scope>NUCLEOTIDE SEQUENCE</scope>
</reference>
<dbReference type="GO" id="GO:0006629">
    <property type="term" value="P:lipid metabolic process"/>
    <property type="evidence" value="ECO:0007669"/>
    <property type="project" value="InterPro"/>
</dbReference>
<protein>
    <submittedName>
        <fullName evidence="3">Uncharacterized protein</fullName>
    </submittedName>
</protein>
<feature type="signal peptide" evidence="2">
    <location>
        <begin position="1"/>
        <end position="25"/>
    </location>
</feature>
<feature type="region of interest" description="Disordered" evidence="1">
    <location>
        <begin position="51"/>
        <end position="76"/>
    </location>
</feature>
<dbReference type="SUPFAM" id="SSF51695">
    <property type="entry name" value="PLC-like phosphodiesterases"/>
    <property type="match status" value="1"/>
</dbReference>
<feature type="chain" id="PRO_5041692651" evidence="2">
    <location>
        <begin position="26"/>
        <end position="76"/>
    </location>
</feature>
<proteinExistence type="predicted"/>
<feature type="compositionally biased region" description="Polar residues" evidence="1">
    <location>
        <begin position="53"/>
        <end position="67"/>
    </location>
</feature>
<evidence type="ECO:0000313" key="4">
    <source>
        <dbReference type="Proteomes" id="UP001187192"/>
    </source>
</evidence>
<evidence type="ECO:0000256" key="1">
    <source>
        <dbReference type="SAM" id="MobiDB-lite"/>
    </source>
</evidence>
<gene>
    <name evidence="3" type="ORF">TIFTF001_006993</name>
</gene>
<dbReference type="Proteomes" id="UP001187192">
    <property type="component" value="Unassembled WGS sequence"/>
</dbReference>
<evidence type="ECO:0000313" key="3">
    <source>
        <dbReference type="EMBL" id="GMN37648.1"/>
    </source>
</evidence>
<accession>A0AA88A1V7</accession>
<dbReference type="Pfam" id="PF26178">
    <property type="entry name" value="PI-PLC_cat"/>
    <property type="match status" value="1"/>
</dbReference>
<dbReference type="EMBL" id="BTGU01000007">
    <property type="protein sequence ID" value="GMN37648.1"/>
    <property type="molecule type" value="Genomic_DNA"/>
</dbReference>
<dbReference type="InterPro" id="IPR017946">
    <property type="entry name" value="PLC-like_Pdiesterase_TIM-brl"/>
</dbReference>
<keyword evidence="2" id="KW-0732">Signal</keyword>
<comment type="caution">
    <text evidence="3">The sequence shown here is derived from an EMBL/GenBank/DDBJ whole genome shotgun (WGS) entry which is preliminary data.</text>
</comment>